<protein>
    <recommendedName>
        <fullName evidence="1">PPM-type phosphatase domain-containing protein</fullName>
    </recommendedName>
</protein>
<proteinExistence type="predicted"/>
<dbReference type="SUPFAM" id="SSF81606">
    <property type="entry name" value="PP2C-like"/>
    <property type="match status" value="1"/>
</dbReference>
<name>A0A6C0D216_9ZZZZ</name>
<accession>A0A6C0D216</accession>
<dbReference type="InterPro" id="IPR036457">
    <property type="entry name" value="PPM-type-like_dom_sf"/>
</dbReference>
<dbReference type="InterPro" id="IPR001932">
    <property type="entry name" value="PPM-type_phosphatase-like_dom"/>
</dbReference>
<reference evidence="2" key="1">
    <citation type="journal article" date="2020" name="Nature">
        <title>Giant virus diversity and host interactions through global metagenomics.</title>
        <authorList>
            <person name="Schulz F."/>
            <person name="Roux S."/>
            <person name="Paez-Espino D."/>
            <person name="Jungbluth S."/>
            <person name="Walsh D.A."/>
            <person name="Denef V.J."/>
            <person name="McMahon K.D."/>
            <person name="Konstantinidis K.T."/>
            <person name="Eloe-Fadrosh E.A."/>
            <person name="Kyrpides N.C."/>
            <person name="Woyke T."/>
        </authorList>
    </citation>
    <scope>NUCLEOTIDE SEQUENCE</scope>
    <source>
        <strain evidence="2">GVMAG-M-3300023174-111</strain>
    </source>
</reference>
<evidence type="ECO:0000259" key="1">
    <source>
        <dbReference type="Pfam" id="PF00481"/>
    </source>
</evidence>
<dbReference type="EMBL" id="MN739531">
    <property type="protein sequence ID" value="QHT11096.1"/>
    <property type="molecule type" value="Genomic_DNA"/>
</dbReference>
<organism evidence="2">
    <name type="scientific">viral metagenome</name>
    <dbReference type="NCBI Taxonomy" id="1070528"/>
    <lineage>
        <taxon>unclassified sequences</taxon>
        <taxon>metagenomes</taxon>
        <taxon>organismal metagenomes</taxon>
    </lineage>
</organism>
<evidence type="ECO:0000313" key="2">
    <source>
        <dbReference type="EMBL" id="QHT11096.1"/>
    </source>
</evidence>
<feature type="domain" description="PPM-type phosphatase" evidence="1">
    <location>
        <begin position="106"/>
        <end position="246"/>
    </location>
</feature>
<dbReference type="Gene3D" id="3.60.40.10">
    <property type="entry name" value="PPM-type phosphatase domain"/>
    <property type="match status" value="1"/>
</dbReference>
<dbReference type="Pfam" id="PF00481">
    <property type="entry name" value="PP2C"/>
    <property type="match status" value="1"/>
</dbReference>
<dbReference type="AlphaFoldDB" id="A0A6C0D216"/>
<sequence>MSQELETVFQLAVDEADMPSHTVTIKHGVIQMNKEQDFTAAGKGIDAETNEPFDWAFEADGHGTDTIINIVREKFALISADFANPVLFINKKESLKVLQEELCQHKLYRESSGCTAILTKIYKNRITIDSVGDSFVFVTKNDAIIWRNTLHKWDNEAERARLHKLDSGIHAQPSSSSRVLSTDSMCQVPAHYVVFPPYSKQLALTQALGHDNVTGLEPQTVTIEIESGQEYRVVAFSDGVGDILIHNDDAELQTVLKMDWADILRFAEERWRQEWHPVYLQRPDVKYPKMKWTKKSDYDDVSTFVVAIVPN</sequence>